<dbReference type="CDD" id="cd07344">
    <property type="entry name" value="M48_yhfN_like"/>
    <property type="match status" value="1"/>
</dbReference>
<dbReference type="InterPro" id="IPR053136">
    <property type="entry name" value="UTP_pyrophosphatase-like"/>
</dbReference>
<evidence type="ECO:0000259" key="1">
    <source>
        <dbReference type="Pfam" id="PF01863"/>
    </source>
</evidence>
<dbReference type="PANTHER" id="PTHR30399:SF1">
    <property type="entry name" value="UTP PYROPHOSPHATASE"/>
    <property type="match status" value="1"/>
</dbReference>
<evidence type="ECO:0000313" key="2">
    <source>
        <dbReference type="EMBL" id="MBS4893965.1"/>
    </source>
</evidence>
<organism evidence="2 3">
    <name type="scientific">Veillonella parvula</name>
    <name type="common">Staphylococcus parvulus</name>
    <dbReference type="NCBI Taxonomy" id="29466"/>
    <lineage>
        <taxon>Bacteria</taxon>
        <taxon>Bacillati</taxon>
        <taxon>Bacillota</taxon>
        <taxon>Negativicutes</taxon>
        <taxon>Veillonellales</taxon>
        <taxon>Veillonellaceae</taxon>
        <taxon>Veillonella</taxon>
    </lineage>
</organism>
<dbReference type="Proteomes" id="UP000778864">
    <property type="component" value="Unassembled WGS sequence"/>
</dbReference>
<sequence length="255" mass="29866">MFYDKIKGMNTSTTRSITYNGDRIEYELTIKRVKNMNMRITKDGVIHVSANGYVPDYRVDKFVIENMPFIERARYKIDALNAKRVEALQYVNGESLSILGIPVILRLVEQDGKPHIGFDGKAILTMVVPQGTTFEAKHKLMQSYWRNLGEKVFVHWAKVVYQRFHKQGIDVPMPIIKQQRMKSRWGSCTPVKQLVKMNTRLLEGPQAYIEYVMVHEFAHFKYLDHSKNFHNLVAQFLPDWKARKKSLNVYFAHRP</sequence>
<feature type="domain" description="YgjP-like metallopeptidase" evidence="1">
    <location>
        <begin position="34"/>
        <end position="248"/>
    </location>
</feature>
<accession>A0A943A3W7</accession>
<dbReference type="PANTHER" id="PTHR30399">
    <property type="entry name" value="UNCHARACTERIZED PROTEIN YGJP"/>
    <property type="match status" value="1"/>
</dbReference>
<proteinExistence type="predicted"/>
<protein>
    <submittedName>
        <fullName evidence="2">M48 family metallopeptidase</fullName>
    </submittedName>
</protein>
<dbReference type="RefSeq" id="WP_341458616.1">
    <property type="nucleotide sequence ID" value="NZ_JAGZMU010000007.1"/>
</dbReference>
<comment type="caution">
    <text evidence="2">The sequence shown here is derived from an EMBL/GenBank/DDBJ whole genome shotgun (WGS) entry which is preliminary data.</text>
</comment>
<dbReference type="InterPro" id="IPR002725">
    <property type="entry name" value="YgjP-like_metallopeptidase"/>
</dbReference>
<gene>
    <name evidence="2" type="ORF">KHZ90_09360</name>
</gene>
<dbReference type="Gene3D" id="3.30.2010.10">
    <property type="entry name" value="Metalloproteases ('zincins'), catalytic domain"/>
    <property type="match status" value="1"/>
</dbReference>
<dbReference type="Pfam" id="PF01863">
    <property type="entry name" value="YgjP-like"/>
    <property type="match status" value="1"/>
</dbReference>
<reference evidence="2" key="1">
    <citation type="submission" date="2021-02" db="EMBL/GenBank/DDBJ databases">
        <title>Infant gut strain persistence is associated with maternal origin, phylogeny, and functional potential including surface adhesion and iron acquisition.</title>
        <authorList>
            <person name="Lou Y.C."/>
        </authorList>
    </citation>
    <scope>NUCLEOTIDE SEQUENCE</scope>
    <source>
        <strain evidence="2">L3_108_031G1_dasL3_108_031G1_concoct_20</strain>
    </source>
</reference>
<dbReference type="EMBL" id="JAGZMU010000007">
    <property type="protein sequence ID" value="MBS4893965.1"/>
    <property type="molecule type" value="Genomic_DNA"/>
</dbReference>
<evidence type="ECO:0000313" key="3">
    <source>
        <dbReference type="Proteomes" id="UP000778864"/>
    </source>
</evidence>
<dbReference type="AlphaFoldDB" id="A0A943A3W7"/>
<name>A0A943A3W7_VEIPA</name>